<dbReference type="RefSeq" id="WP_194422963.1">
    <property type="nucleotide sequence ID" value="NZ_BAAAPT010000001.1"/>
</dbReference>
<evidence type="ECO:0000313" key="2">
    <source>
        <dbReference type="Proteomes" id="UP001291912"/>
    </source>
</evidence>
<dbReference type="InterPro" id="IPR038396">
    <property type="entry name" value="SpoIIAA-like_sf"/>
</dbReference>
<reference evidence="1 2" key="1">
    <citation type="submission" date="2023-10" db="EMBL/GenBank/DDBJ databases">
        <title>Microbacterium xanthum sp. nov., isolated from seaweed.</title>
        <authorList>
            <person name="Lee S.D."/>
        </authorList>
    </citation>
    <scope>NUCLEOTIDE SEQUENCE [LARGE SCALE GENOMIC DNA]</scope>
    <source>
        <strain evidence="1 2">KCTC 19124</strain>
    </source>
</reference>
<organism evidence="1 2">
    <name type="scientific">Microbacterium aquimaris</name>
    <dbReference type="NCBI Taxonomy" id="459816"/>
    <lineage>
        <taxon>Bacteria</taxon>
        <taxon>Bacillati</taxon>
        <taxon>Actinomycetota</taxon>
        <taxon>Actinomycetes</taxon>
        <taxon>Micrococcales</taxon>
        <taxon>Microbacteriaceae</taxon>
        <taxon>Microbacterium</taxon>
    </lineage>
</organism>
<name>A0ABU5N2A2_9MICO</name>
<protein>
    <submittedName>
        <fullName evidence="1">STAS/SEC14 domain-containing protein</fullName>
    </submittedName>
</protein>
<dbReference type="EMBL" id="JAWJYN010000001">
    <property type="protein sequence ID" value="MDZ8160211.1"/>
    <property type="molecule type" value="Genomic_DNA"/>
</dbReference>
<dbReference type="Pfam" id="PF11964">
    <property type="entry name" value="SpoIIAA-like"/>
    <property type="match status" value="1"/>
</dbReference>
<evidence type="ECO:0000313" key="1">
    <source>
        <dbReference type="EMBL" id="MDZ8160211.1"/>
    </source>
</evidence>
<keyword evidence="2" id="KW-1185">Reference proteome</keyword>
<comment type="caution">
    <text evidence="1">The sequence shown here is derived from an EMBL/GenBank/DDBJ whole genome shotgun (WGS) entry which is preliminary data.</text>
</comment>
<dbReference type="InterPro" id="IPR021866">
    <property type="entry name" value="SpoIIAA-like"/>
</dbReference>
<dbReference type="Proteomes" id="UP001291912">
    <property type="component" value="Unassembled WGS sequence"/>
</dbReference>
<dbReference type="InterPro" id="IPR036513">
    <property type="entry name" value="STAS_dom_sf"/>
</dbReference>
<sequence>MIETIENAPDGVLGFRAVGEVTASDYESVLDPAIDRTLQSQEKVNLVIVLGDRFERYSLGAMWQDTMLSGKPHRVWGRCALVTGHSVIAEIIHSLAFLFPGDLRFFPLDQEDAALAWAAGGDDAGP</sequence>
<accession>A0ABU5N2A2</accession>
<dbReference type="SUPFAM" id="SSF52091">
    <property type="entry name" value="SpoIIaa-like"/>
    <property type="match status" value="1"/>
</dbReference>
<gene>
    <name evidence="1" type="ORF">R2Q92_00045</name>
</gene>
<dbReference type="Gene3D" id="3.40.50.10600">
    <property type="entry name" value="SpoIIaa-like domains"/>
    <property type="match status" value="1"/>
</dbReference>
<proteinExistence type="predicted"/>